<dbReference type="Proteomes" id="UP000092600">
    <property type="component" value="Unassembled WGS sequence"/>
</dbReference>
<name>A0A199V2K2_ANACO</name>
<feature type="non-terminal residue" evidence="1">
    <location>
        <position position="10"/>
    </location>
</feature>
<proteinExistence type="predicted"/>
<dbReference type="EMBL" id="LSRQ01003561">
    <property type="protein sequence ID" value="OAY71213.1"/>
    <property type="molecule type" value="Genomic_DNA"/>
</dbReference>
<sequence length="10" mass="1214">MYERNTEKGS</sequence>
<evidence type="ECO:0000313" key="2">
    <source>
        <dbReference type="Proteomes" id="UP000092600"/>
    </source>
</evidence>
<gene>
    <name evidence="1" type="ORF">ACMD2_22081</name>
</gene>
<comment type="caution">
    <text evidence="1">The sequence shown here is derived from an EMBL/GenBank/DDBJ whole genome shotgun (WGS) entry which is preliminary data.</text>
</comment>
<reference evidence="1 2" key="1">
    <citation type="journal article" date="2016" name="DNA Res.">
        <title>The draft genome of MD-2 pineapple using hybrid error correction of long reads.</title>
        <authorList>
            <person name="Redwan R.M."/>
            <person name="Saidin A."/>
            <person name="Kumar S.V."/>
        </authorList>
    </citation>
    <scope>NUCLEOTIDE SEQUENCE [LARGE SCALE GENOMIC DNA]</scope>
    <source>
        <strain evidence="2">cv. MD2</strain>
        <tissue evidence="1">Leaf</tissue>
    </source>
</reference>
<organism evidence="1 2">
    <name type="scientific">Ananas comosus</name>
    <name type="common">Pineapple</name>
    <name type="synonym">Ananas ananas</name>
    <dbReference type="NCBI Taxonomy" id="4615"/>
    <lineage>
        <taxon>Eukaryota</taxon>
        <taxon>Viridiplantae</taxon>
        <taxon>Streptophyta</taxon>
        <taxon>Embryophyta</taxon>
        <taxon>Tracheophyta</taxon>
        <taxon>Spermatophyta</taxon>
        <taxon>Magnoliopsida</taxon>
        <taxon>Liliopsida</taxon>
        <taxon>Poales</taxon>
        <taxon>Bromeliaceae</taxon>
        <taxon>Bromelioideae</taxon>
        <taxon>Ananas</taxon>
    </lineage>
</organism>
<accession>A0A199V2K2</accession>
<evidence type="ECO:0000313" key="1">
    <source>
        <dbReference type="EMBL" id="OAY71213.1"/>
    </source>
</evidence>
<protein>
    <submittedName>
        <fullName evidence="1">Uncharacterized protein</fullName>
    </submittedName>
</protein>